<evidence type="ECO:0000313" key="4">
    <source>
        <dbReference type="Proteomes" id="UP000296049"/>
    </source>
</evidence>
<feature type="region of interest" description="Disordered" evidence="1">
    <location>
        <begin position="308"/>
        <end position="333"/>
    </location>
</feature>
<dbReference type="AlphaFoldDB" id="R0K055"/>
<sequence>MKHSTGRQMWKDILLFVLFECNLHSASLKMVAGSRVFKATQGCHVSGPDTNQNDSADFPRSLNWTQAAKTSLLHPARTFSLPIHCLQCRECHCKKRERENAGSPYFLCSLAGGGALSILHSFAIQDARAVPAVAAGYQAASHPSLHASGSSRRGEEHPGSCLRPPWLLDTKNLQKNHGHSALLILLIMAEVSMGSLEITQEVGVLQAACWAFERMPQDTEPDARVSREADSRGLNPALLLAAAPERKRAVKVVCLRCKTAACETLKSSPWPGVTYCSCQHSEINLMGSRYRASDEMMSQIPGRISAYASSTKTRQSPHKHPSSYFNHEWEASDGGGKNEHKISALVVFASIIQCFSFREDAAQRCCGVASAAHLHGSPVLILLHLLCSHWVFLHQLHMAESTPVLHLSEAKVAVTQDTGPSHPEVSSCGLWLRAATALASATLGTVCVLGGCKSRGASALVWFKEHQRLGRALKNSFIGSQTGGRIRRTRFKTQCVQSHSHGLKSTRQHPRNNHEKSRRGEPPASGAGVCPVRPIRPSHPICPSRRGGAAQCRWQSLRLAESRCDARQLGEMASLGPCLHDGLHGGLAESTDPARSRGSNELLRRFLGGHPVSPQRRE</sequence>
<dbReference type="Proteomes" id="UP000296049">
    <property type="component" value="Unassembled WGS sequence"/>
</dbReference>
<feature type="compositionally biased region" description="Basic and acidic residues" evidence="1">
    <location>
        <begin position="512"/>
        <end position="521"/>
    </location>
</feature>
<accession>R0K055</accession>
<protein>
    <submittedName>
        <fullName evidence="3">Uncharacterized protein</fullName>
    </submittedName>
</protein>
<keyword evidence="4" id="KW-1185">Reference proteome</keyword>
<organism evidence="3 4">
    <name type="scientific">Anas platyrhynchos</name>
    <name type="common">Mallard</name>
    <name type="synonym">Anas boschas</name>
    <dbReference type="NCBI Taxonomy" id="8839"/>
    <lineage>
        <taxon>Eukaryota</taxon>
        <taxon>Metazoa</taxon>
        <taxon>Chordata</taxon>
        <taxon>Craniata</taxon>
        <taxon>Vertebrata</taxon>
        <taxon>Euteleostomi</taxon>
        <taxon>Archelosauria</taxon>
        <taxon>Archosauria</taxon>
        <taxon>Dinosauria</taxon>
        <taxon>Saurischia</taxon>
        <taxon>Theropoda</taxon>
        <taxon>Coelurosauria</taxon>
        <taxon>Aves</taxon>
        <taxon>Neognathae</taxon>
        <taxon>Galloanserae</taxon>
        <taxon>Anseriformes</taxon>
        <taxon>Anatidae</taxon>
        <taxon>Anatinae</taxon>
        <taxon>Anas</taxon>
    </lineage>
</organism>
<evidence type="ECO:0000256" key="2">
    <source>
        <dbReference type="SAM" id="SignalP"/>
    </source>
</evidence>
<proteinExistence type="predicted"/>
<evidence type="ECO:0000313" key="3">
    <source>
        <dbReference type="EMBL" id="EOB02967.1"/>
    </source>
</evidence>
<name>R0K055_ANAPL</name>
<gene>
    <name evidence="3" type="ORF">Anapl_05354</name>
</gene>
<feature type="compositionally biased region" description="Basic residues" evidence="1">
    <location>
        <begin position="501"/>
        <end position="511"/>
    </location>
</feature>
<evidence type="ECO:0000256" key="1">
    <source>
        <dbReference type="SAM" id="MobiDB-lite"/>
    </source>
</evidence>
<feature type="region of interest" description="Disordered" evidence="1">
    <location>
        <begin position="497"/>
        <end position="533"/>
    </location>
</feature>
<reference evidence="4" key="1">
    <citation type="journal article" date="2013" name="Nat. Genet.">
        <title>The duck genome and transcriptome provide insight into an avian influenza virus reservoir species.</title>
        <authorList>
            <person name="Huang Y."/>
            <person name="Li Y."/>
            <person name="Burt D.W."/>
            <person name="Chen H."/>
            <person name="Zhang Y."/>
            <person name="Qian W."/>
            <person name="Kim H."/>
            <person name="Gan S."/>
            <person name="Zhao Y."/>
            <person name="Li J."/>
            <person name="Yi K."/>
            <person name="Feng H."/>
            <person name="Zhu P."/>
            <person name="Li B."/>
            <person name="Liu Q."/>
            <person name="Fairley S."/>
            <person name="Magor K.E."/>
            <person name="Du Z."/>
            <person name="Hu X."/>
            <person name="Goodman L."/>
            <person name="Tafer H."/>
            <person name="Vignal A."/>
            <person name="Lee T."/>
            <person name="Kim K.W."/>
            <person name="Sheng Z."/>
            <person name="An Y."/>
            <person name="Searle S."/>
            <person name="Herrero J."/>
            <person name="Groenen M.A."/>
            <person name="Crooijmans R.P."/>
            <person name="Faraut T."/>
            <person name="Cai Q."/>
            <person name="Webster R.G."/>
            <person name="Aldridge J.R."/>
            <person name="Warren W.C."/>
            <person name="Bartschat S."/>
            <person name="Kehr S."/>
            <person name="Marz M."/>
            <person name="Stadler P.F."/>
            <person name="Smith J."/>
            <person name="Kraus R.H."/>
            <person name="Zhao Y."/>
            <person name="Ren L."/>
            <person name="Fei J."/>
            <person name="Morisson M."/>
            <person name="Kaiser P."/>
            <person name="Griffin D.K."/>
            <person name="Rao M."/>
            <person name="Pitel F."/>
            <person name="Wang J."/>
            <person name="Li N."/>
        </authorList>
    </citation>
    <scope>NUCLEOTIDE SEQUENCE [LARGE SCALE GENOMIC DNA]</scope>
</reference>
<feature type="chain" id="PRO_5004343736" evidence="2">
    <location>
        <begin position="29"/>
        <end position="618"/>
    </location>
</feature>
<keyword evidence="2" id="KW-0732">Signal</keyword>
<feature type="signal peptide" evidence="2">
    <location>
        <begin position="1"/>
        <end position="28"/>
    </location>
</feature>
<dbReference type="EMBL" id="KB742907">
    <property type="protein sequence ID" value="EOB02967.1"/>
    <property type="molecule type" value="Genomic_DNA"/>
</dbReference>